<dbReference type="AlphaFoldDB" id="A0A3P7LWP2"/>
<reference evidence="1 2" key="1">
    <citation type="submission" date="2018-11" db="EMBL/GenBank/DDBJ databases">
        <authorList>
            <consortium name="Pathogen Informatics"/>
        </authorList>
    </citation>
    <scope>NUCLEOTIDE SEQUENCE [LARGE SCALE GENOMIC DNA]</scope>
</reference>
<gene>
    <name evidence="1" type="ORF">DILT_LOCUS11868</name>
</gene>
<evidence type="ECO:0000313" key="2">
    <source>
        <dbReference type="Proteomes" id="UP000281553"/>
    </source>
</evidence>
<evidence type="ECO:0000313" key="1">
    <source>
        <dbReference type="EMBL" id="VDN16037.1"/>
    </source>
</evidence>
<organism evidence="1 2">
    <name type="scientific">Dibothriocephalus latus</name>
    <name type="common">Fish tapeworm</name>
    <name type="synonym">Diphyllobothrium latum</name>
    <dbReference type="NCBI Taxonomy" id="60516"/>
    <lineage>
        <taxon>Eukaryota</taxon>
        <taxon>Metazoa</taxon>
        <taxon>Spiralia</taxon>
        <taxon>Lophotrochozoa</taxon>
        <taxon>Platyhelminthes</taxon>
        <taxon>Cestoda</taxon>
        <taxon>Eucestoda</taxon>
        <taxon>Diphyllobothriidea</taxon>
        <taxon>Diphyllobothriidae</taxon>
        <taxon>Dibothriocephalus</taxon>
    </lineage>
</organism>
<dbReference type="EMBL" id="UYRU01064439">
    <property type="protein sequence ID" value="VDN16037.1"/>
    <property type="molecule type" value="Genomic_DNA"/>
</dbReference>
<name>A0A3P7LWP2_DIBLA</name>
<protein>
    <submittedName>
        <fullName evidence="1">Uncharacterized protein</fullName>
    </submittedName>
</protein>
<accession>A0A3P7LWP2</accession>
<keyword evidence="2" id="KW-1185">Reference proteome</keyword>
<dbReference type="Proteomes" id="UP000281553">
    <property type="component" value="Unassembled WGS sequence"/>
</dbReference>
<proteinExistence type="predicted"/>
<sequence length="114" mass="13135">MGLQNLLCVRVHPPGHPHPDCSDQLRQHCLLLLPSERRRLSVAMGQFLLGRLHRHLHLPLFNLLLHLQDQDVWTLPNGLLLWIHGVLLCRAGMHVWSCWLFGVECVCTQDLLNC</sequence>